<dbReference type="KEGG" id="ccan:109685471"/>
<reference evidence="2" key="1">
    <citation type="submission" date="2025-08" db="UniProtKB">
        <authorList>
            <consortium name="RefSeq"/>
        </authorList>
    </citation>
    <scope>IDENTIFICATION</scope>
    <source>
        <tissue evidence="2">Leukocyte</tissue>
    </source>
</reference>
<feature type="domain" description="PTHB1 N-terminal" evidence="1">
    <location>
        <begin position="1"/>
        <end position="37"/>
    </location>
</feature>
<dbReference type="OrthoDB" id="10262646at2759"/>
<dbReference type="Pfam" id="PF14727">
    <property type="entry name" value="PHTB1_N"/>
    <property type="match status" value="1"/>
</dbReference>
<evidence type="ECO:0000313" key="2">
    <source>
        <dbReference type="RefSeq" id="XP_020017914.1"/>
    </source>
</evidence>
<dbReference type="GO" id="GO:0016020">
    <property type="term" value="C:membrane"/>
    <property type="evidence" value="ECO:0007669"/>
    <property type="project" value="TreeGrafter"/>
</dbReference>
<gene>
    <name evidence="2" type="primary">LOC109685471</name>
</gene>
<proteinExistence type="predicted"/>
<name>A0A8B7UFM6_CASCN</name>
<dbReference type="RefSeq" id="XP_020017914.1">
    <property type="nucleotide sequence ID" value="XM_020162325.1"/>
</dbReference>
<organism evidence="2">
    <name type="scientific">Castor canadensis</name>
    <name type="common">American beaver</name>
    <dbReference type="NCBI Taxonomy" id="51338"/>
    <lineage>
        <taxon>Eukaryota</taxon>
        <taxon>Metazoa</taxon>
        <taxon>Chordata</taxon>
        <taxon>Craniata</taxon>
        <taxon>Vertebrata</taxon>
        <taxon>Euteleostomi</taxon>
        <taxon>Mammalia</taxon>
        <taxon>Eutheria</taxon>
        <taxon>Euarchontoglires</taxon>
        <taxon>Glires</taxon>
        <taxon>Rodentia</taxon>
        <taxon>Castorimorpha</taxon>
        <taxon>Castoridae</taxon>
        <taxon>Castor</taxon>
    </lineage>
</organism>
<dbReference type="GO" id="GO:0034464">
    <property type="term" value="C:BBSome"/>
    <property type="evidence" value="ECO:0007669"/>
    <property type="project" value="InterPro"/>
</dbReference>
<evidence type="ECO:0000259" key="1">
    <source>
        <dbReference type="Pfam" id="PF14727"/>
    </source>
</evidence>
<sequence>MSLFKARDWWSTVLGEKEEFDQGCLCLADVDNSGNGQGDEAQAEDLLLEVHLRDPILQVEVGKFVSSCCVAQCPGLEFAV</sequence>
<dbReference type="PANTHER" id="PTHR20991:SF0">
    <property type="entry name" value="PROTEIN PTHB1"/>
    <property type="match status" value="1"/>
</dbReference>
<accession>A0A8B7UFM6</accession>
<dbReference type="PANTHER" id="PTHR20991">
    <property type="entry name" value="PARATHYROID HORMONE-RESPONSIVE B1 GENE"/>
    <property type="match status" value="1"/>
</dbReference>
<dbReference type="InterPro" id="IPR026511">
    <property type="entry name" value="PTHB1"/>
</dbReference>
<dbReference type="InterPro" id="IPR028073">
    <property type="entry name" value="PHTB1_N_dom"/>
</dbReference>
<protein>
    <submittedName>
        <fullName evidence="2">Protein PTHB1-like</fullName>
    </submittedName>
</protein>
<dbReference type="AlphaFoldDB" id="A0A8B7UFM6"/>
<dbReference type="GO" id="GO:0060271">
    <property type="term" value="P:cilium assembly"/>
    <property type="evidence" value="ECO:0007669"/>
    <property type="project" value="TreeGrafter"/>
</dbReference>